<name>A0A1H5RSL3_9FIRM</name>
<dbReference type="GO" id="GO:0005737">
    <property type="term" value="C:cytoplasm"/>
    <property type="evidence" value="ECO:0007669"/>
    <property type="project" value="UniProtKB-SubCell"/>
</dbReference>
<reference evidence="7 8" key="1">
    <citation type="submission" date="2016-10" db="EMBL/GenBank/DDBJ databases">
        <authorList>
            <person name="de Groot N.N."/>
        </authorList>
    </citation>
    <scope>NUCLEOTIDE SEQUENCE [LARGE SCALE GENOMIC DNA]</scope>
    <source>
        <strain evidence="7 8">D15d</strain>
    </source>
</reference>
<keyword evidence="2 6" id="KW-0479">Metal-binding</keyword>
<dbReference type="NCBIfam" id="NF002203">
    <property type="entry name" value="PRK01076.1"/>
    <property type="match status" value="1"/>
</dbReference>
<dbReference type="Proteomes" id="UP000236726">
    <property type="component" value="Unassembled WGS sequence"/>
</dbReference>
<sequence length="459" mass="52495">MDVVKRYEEAKEIYKSLEVDTEAALDKLKNVAISIHCWQGDDVVGFDSKEALSGGIQTTGNYMGRARNPKELMEDITKVISLVPGVKKLNLHASYAIIDEGEMINGKKVDRDSILPKHFKAWVDFAKEHNLGLDFNPTFFSHPMVKDGLTLSSPDEDVRKFWVEHGKRCIEISEYFAKETGKPCLMNIWIPDGYKDIPADRLGPRARFKKSLDEILSIPYDKSKVYICLESKVFGIGVESYTVGSAEFCMNYVANKGITPLMDNGHYHPTELVSDKISSMLLFNERLALHITRPVRWDSDHVVLFDDETKEICKEIVRANALDRVFIATDYFDASINRISAWTTGLRNLEKALLYALLEPKSLKELQNNFDFTKLMVMHEKLKEMPFGDVWQEYLRREGVVDDYYSEVVRYEKEVLSKRVDFFENVSPNHANEKDNKTGSNKSGMVAADETFISAYDIE</sequence>
<dbReference type="HAMAP" id="MF_00541">
    <property type="entry name" value="RhaA"/>
    <property type="match status" value="1"/>
</dbReference>
<evidence type="ECO:0000256" key="5">
    <source>
        <dbReference type="ARBA" id="ARBA00023308"/>
    </source>
</evidence>
<dbReference type="PANTHER" id="PTHR30268:SF0">
    <property type="entry name" value="L-RHAMNOSE ISOMERASE"/>
    <property type="match status" value="1"/>
</dbReference>
<protein>
    <recommendedName>
        <fullName evidence="6">L-rhamnose isomerase</fullName>
        <ecNumber evidence="6">5.3.1.14</ecNumber>
    </recommendedName>
</protein>
<dbReference type="STRING" id="1410661.GCA_000702205_00197"/>
<dbReference type="Gene3D" id="3.20.20.150">
    <property type="entry name" value="Divalent-metal-dependent TIM barrel enzymes"/>
    <property type="match status" value="1"/>
</dbReference>
<keyword evidence="4 6" id="KW-0413">Isomerase</keyword>
<evidence type="ECO:0000256" key="4">
    <source>
        <dbReference type="ARBA" id="ARBA00023235"/>
    </source>
</evidence>
<dbReference type="Pfam" id="PF06134">
    <property type="entry name" value="RhaA"/>
    <property type="match status" value="1"/>
</dbReference>
<comment type="subcellular location">
    <subcellularLocation>
        <location evidence="6">Cytoplasm</location>
    </subcellularLocation>
</comment>
<evidence type="ECO:0000313" key="7">
    <source>
        <dbReference type="EMBL" id="SEF41250.1"/>
    </source>
</evidence>
<evidence type="ECO:0000256" key="2">
    <source>
        <dbReference type="ARBA" id="ARBA00022723"/>
    </source>
</evidence>
<dbReference type="GO" id="GO:0008740">
    <property type="term" value="F:L-rhamnose isomerase activity"/>
    <property type="evidence" value="ECO:0007669"/>
    <property type="project" value="UniProtKB-UniRule"/>
</dbReference>
<dbReference type="GO" id="GO:0019301">
    <property type="term" value="P:rhamnose catabolic process"/>
    <property type="evidence" value="ECO:0007669"/>
    <property type="project" value="UniProtKB-UniRule"/>
</dbReference>
<gene>
    <name evidence="6" type="primary">rhaA</name>
    <name evidence="7" type="ORF">SAMN05216537_101263</name>
</gene>
<feature type="binding site" evidence="6">
    <location>
        <position position="266"/>
    </location>
    <ligand>
        <name>Mn(2+)</name>
        <dbReference type="ChEBI" id="CHEBI:29035"/>
    </ligand>
</feature>
<dbReference type="SUPFAM" id="SSF51658">
    <property type="entry name" value="Xylose isomerase-like"/>
    <property type="match status" value="1"/>
</dbReference>
<comment type="cofactor">
    <cofactor evidence="6">
        <name>Mn(2+)</name>
        <dbReference type="ChEBI" id="CHEBI:29035"/>
    </cofactor>
    <text evidence="6">Binds 1 Mn(2+) ion per subunit.</text>
</comment>
<dbReference type="EC" id="5.3.1.14" evidence="6"/>
<evidence type="ECO:0000256" key="3">
    <source>
        <dbReference type="ARBA" id="ARBA00023211"/>
    </source>
</evidence>
<comment type="catalytic activity">
    <reaction evidence="6">
        <text>L-rhamnopyranose = L-rhamnulose</text>
        <dbReference type="Rhea" id="RHEA:23160"/>
        <dbReference type="ChEBI" id="CHEBI:17897"/>
        <dbReference type="ChEBI" id="CHEBI:62346"/>
        <dbReference type="EC" id="5.3.1.14"/>
    </reaction>
</comment>
<accession>A0A1H5RSL3</accession>
<dbReference type="RefSeq" id="WP_103952078.1">
    <property type="nucleotide sequence ID" value="NZ_FNUL01000001.1"/>
</dbReference>
<evidence type="ECO:0000256" key="6">
    <source>
        <dbReference type="HAMAP-Rule" id="MF_00541"/>
    </source>
</evidence>
<dbReference type="UniPathway" id="UPA00541">
    <property type="reaction ID" value="UER00601"/>
</dbReference>
<organism evidence="7 8">
    <name type="scientific">Lachnospira multipara</name>
    <dbReference type="NCBI Taxonomy" id="28051"/>
    <lineage>
        <taxon>Bacteria</taxon>
        <taxon>Bacillati</taxon>
        <taxon>Bacillota</taxon>
        <taxon>Clostridia</taxon>
        <taxon>Lachnospirales</taxon>
        <taxon>Lachnospiraceae</taxon>
        <taxon>Lachnospira</taxon>
    </lineage>
</organism>
<dbReference type="GO" id="GO:0030145">
    <property type="term" value="F:manganese ion binding"/>
    <property type="evidence" value="ECO:0007669"/>
    <property type="project" value="UniProtKB-UniRule"/>
</dbReference>
<keyword evidence="5 6" id="KW-0684">Rhamnose metabolism</keyword>
<feature type="binding site" evidence="6">
    <location>
        <position position="298"/>
    </location>
    <ligand>
        <name>Mn(2+)</name>
        <dbReference type="ChEBI" id="CHEBI:29035"/>
    </ligand>
</feature>
<dbReference type="EMBL" id="FNUL01000001">
    <property type="protein sequence ID" value="SEF41250.1"/>
    <property type="molecule type" value="Genomic_DNA"/>
</dbReference>
<dbReference type="AlphaFoldDB" id="A0A1H5RSL3"/>
<dbReference type="InterPro" id="IPR050337">
    <property type="entry name" value="L-rhamnose_isomerase"/>
</dbReference>
<dbReference type="InterPro" id="IPR036237">
    <property type="entry name" value="Xyl_isomerase-like_sf"/>
</dbReference>
<dbReference type="PANTHER" id="PTHR30268">
    <property type="entry name" value="L-RHAMNOSE ISOMERASE"/>
    <property type="match status" value="1"/>
</dbReference>
<keyword evidence="1 6" id="KW-0963">Cytoplasm</keyword>
<comment type="pathway">
    <text evidence="6">Carbohydrate degradation; L-rhamnose degradation; glycerone phosphate from L-rhamnose: step 1/3.</text>
</comment>
<comment type="similarity">
    <text evidence="6">Belongs to the rhamnose isomerase family.</text>
</comment>
<keyword evidence="8" id="KW-1185">Reference proteome</keyword>
<keyword evidence="3 6" id="KW-0464">Manganese</keyword>
<evidence type="ECO:0000256" key="1">
    <source>
        <dbReference type="ARBA" id="ARBA00022490"/>
    </source>
</evidence>
<feature type="binding site" evidence="6">
    <location>
        <position position="300"/>
    </location>
    <ligand>
        <name>Mn(2+)</name>
        <dbReference type="ChEBI" id="CHEBI:29035"/>
    </ligand>
</feature>
<evidence type="ECO:0000313" key="8">
    <source>
        <dbReference type="Proteomes" id="UP000236726"/>
    </source>
</evidence>
<proteinExistence type="inferred from homology"/>
<dbReference type="InterPro" id="IPR009308">
    <property type="entry name" value="Rhamnose_isomerase"/>
</dbReference>
<comment type="function">
    <text evidence="6">Catalyzes the interconversion of L-rhamnose and L-rhamnulose.</text>
</comment>
<dbReference type="GO" id="GO:0019324">
    <property type="term" value="P:L-lyxose metabolic process"/>
    <property type="evidence" value="ECO:0007669"/>
    <property type="project" value="TreeGrafter"/>
</dbReference>